<keyword evidence="15" id="KW-1185">Reference proteome</keyword>
<reference evidence="14 15" key="1">
    <citation type="submission" date="2024-10" db="EMBL/GenBank/DDBJ databases">
        <title>The Natural Products Discovery Center: Release of the First 8490 Sequenced Strains for Exploring Actinobacteria Biosynthetic Diversity.</title>
        <authorList>
            <person name="Kalkreuter E."/>
            <person name="Kautsar S.A."/>
            <person name="Yang D."/>
            <person name="Bader C.D."/>
            <person name="Teijaro C.N."/>
            <person name="Fluegel L."/>
            <person name="Davis C.M."/>
            <person name="Simpson J.R."/>
            <person name="Lauterbach L."/>
            <person name="Steele A.D."/>
            <person name="Gui C."/>
            <person name="Meng S."/>
            <person name="Li G."/>
            <person name="Viehrig K."/>
            <person name="Ye F."/>
            <person name="Su P."/>
            <person name="Kiefer A.F."/>
            <person name="Nichols A."/>
            <person name="Cepeda A.J."/>
            <person name="Yan W."/>
            <person name="Fan B."/>
            <person name="Jiang Y."/>
            <person name="Adhikari A."/>
            <person name="Zheng C.-J."/>
            <person name="Schuster L."/>
            <person name="Cowan T.M."/>
            <person name="Smanski M.J."/>
            <person name="Chevrette M.G."/>
            <person name="De Carvalho L.P.S."/>
            <person name="Shen B."/>
        </authorList>
    </citation>
    <scope>NUCLEOTIDE SEQUENCE [LARGE SCALE GENOMIC DNA]</scope>
    <source>
        <strain evidence="14 15">NPDC053399</strain>
    </source>
</reference>
<dbReference type="CDD" id="cd16917">
    <property type="entry name" value="HATPase_UhpB-NarQ-NarX-like"/>
    <property type="match status" value="1"/>
</dbReference>
<keyword evidence="8" id="KW-0902">Two-component regulatory system</keyword>
<keyword evidence="6 14" id="KW-0418">Kinase</keyword>
<feature type="transmembrane region" description="Helical" evidence="10">
    <location>
        <begin position="149"/>
        <end position="166"/>
    </location>
</feature>
<keyword evidence="10" id="KW-0812">Transmembrane</keyword>
<evidence type="ECO:0000256" key="2">
    <source>
        <dbReference type="ARBA" id="ARBA00012438"/>
    </source>
</evidence>
<keyword evidence="7" id="KW-0067">ATP-binding</keyword>
<dbReference type="InterPro" id="IPR036890">
    <property type="entry name" value="HATPase_C_sf"/>
</dbReference>
<dbReference type="Gene3D" id="1.20.5.1930">
    <property type="match status" value="1"/>
</dbReference>
<dbReference type="PANTHER" id="PTHR24421:SF10">
    <property type="entry name" value="NITRATE_NITRITE SENSOR PROTEIN NARQ"/>
    <property type="match status" value="1"/>
</dbReference>
<evidence type="ECO:0000256" key="1">
    <source>
        <dbReference type="ARBA" id="ARBA00000085"/>
    </source>
</evidence>
<dbReference type="SUPFAM" id="SSF55874">
    <property type="entry name" value="ATPase domain of HSP90 chaperone/DNA topoisomerase II/histidine kinase"/>
    <property type="match status" value="1"/>
</dbReference>
<name>A0ABW8CA95_9ACTN</name>
<feature type="transmembrane region" description="Helical" evidence="10">
    <location>
        <begin position="81"/>
        <end position="102"/>
    </location>
</feature>
<protein>
    <recommendedName>
        <fullName evidence="2">histidine kinase</fullName>
        <ecNumber evidence="2">2.7.13.3</ecNumber>
    </recommendedName>
</protein>
<dbReference type="GO" id="GO:0016301">
    <property type="term" value="F:kinase activity"/>
    <property type="evidence" value="ECO:0007669"/>
    <property type="project" value="UniProtKB-KW"/>
</dbReference>
<feature type="domain" description="DUF7134" evidence="13">
    <location>
        <begin position="46"/>
        <end position="199"/>
    </location>
</feature>
<comment type="catalytic activity">
    <reaction evidence="1">
        <text>ATP + protein L-histidine = ADP + protein N-phospho-L-histidine.</text>
        <dbReference type="EC" id="2.7.13.3"/>
    </reaction>
</comment>
<evidence type="ECO:0000259" key="11">
    <source>
        <dbReference type="Pfam" id="PF02518"/>
    </source>
</evidence>
<evidence type="ECO:0000256" key="10">
    <source>
        <dbReference type="SAM" id="Phobius"/>
    </source>
</evidence>
<evidence type="ECO:0000256" key="8">
    <source>
        <dbReference type="ARBA" id="ARBA00023012"/>
    </source>
</evidence>
<evidence type="ECO:0000256" key="6">
    <source>
        <dbReference type="ARBA" id="ARBA00022777"/>
    </source>
</evidence>
<dbReference type="Pfam" id="PF23539">
    <property type="entry name" value="DUF7134"/>
    <property type="match status" value="1"/>
</dbReference>
<feature type="compositionally biased region" description="Low complexity" evidence="9">
    <location>
        <begin position="377"/>
        <end position="387"/>
    </location>
</feature>
<feature type="transmembrane region" description="Helical" evidence="10">
    <location>
        <begin position="178"/>
        <end position="197"/>
    </location>
</feature>
<keyword evidence="4" id="KW-0808">Transferase</keyword>
<dbReference type="PANTHER" id="PTHR24421">
    <property type="entry name" value="NITRATE/NITRITE SENSOR PROTEIN NARX-RELATED"/>
    <property type="match status" value="1"/>
</dbReference>
<comment type="caution">
    <text evidence="14">The sequence shown here is derived from an EMBL/GenBank/DDBJ whole genome shotgun (WGS) entry which is preliminary data.</text>
</comment>
<feature type="domain" description="Histidine kinase/HSP90-like ATPase" evidence="11">
    <location>
        <begin position="336"/>
        <end position="432"/>
    </location>
</feature>
<proteinExistence type="predicted"/>
<keyword evidence="10" id="KW-0472">Membrane</keyword>
<dbReference type="InterPro" id="IPR050482">
    <property type="entry name" value="Sensor_HK_TwoCompSys"/>
</dbReference>
<evidence type="ECO:0000313" key="15">
    <source>
        <dbReference type="Proteomes" id="UP001614394"/>
    </source>
</evidence>
<evidence type="ECO:0000313" key="14">
    <source>
        <dbReference type="EMBL" id="MFI9102300.1"/>
    </source>
</evidence>
<evidence type="ECO:0000259" key="12">
    <source>
        <dbReference type="Pfam" id="PF07730"/>
    </source>
</evidence>
<evidence type="ECO:0000256" key="4">
    <source>
        <dbReference type="ARBA" id="ARBA00022679"/>
    </source>
</evidence>
<dbReference type="Pfam" id="PF02518">
    <property type="entry name" value="HATPase_c"/>
    <property type="match status" value="1"/>
</dbReference>
<keyword evidence="10" id="KW-1133">Transmembrane helix</keyword>
<feature type="domain" description="Signal transduction histidine kinase subgroup 3 dimerisation and phosphoacceptor" evidence="12">
    <location>
        <begin position="227"/>
        <end position="292"/>
    </location>
</feature>
<dbReference type="InterPro" id="IPR055558">
    <property type="entry name" value="DUF7134"/>
</dbReference>
<evidence type="ECO:0000259" key="13">
    <source>
        <dbReference type="Pfam" id="PF23539"/>
    </source>
</evidence>
<dbReference type="Proteomes" id="UP001614394">
    <property type="component" value="Unassembled WGS sequence"/>
</dbReference>
<accession>A0ABW8CA95</accession>
<evidence type="ECO:0000256" key="3">
    <source>
        <dbReference type="ARBA" id="ARBA00022553"/>
    </source>
</evidence>
<sequence>MTTDLPAGADASARPFPAAEPDLLWGHPLVIALNRVVQRLRAADLRRPWVLDTAVAVGIFLLFGAADLVHDGDRHEMAVRFTHLPVAGVLALQAGLVVPLLWRRRMPSATFAAVLAVFLIQWLLGAWLRADVALLVALYSLALHGRLRHLPWACAAMAGVLGLVSVRVSEAVSVGDALFFLFSAVTAALALGLAVRIRRSQLAGLRERAARLEIERDQRSKLAAAGERTRVAREMHDIVGHNLSVMITLADGGAYAALIAPERGKEALELIGETGRQALGELRRMLGVLRDRTDAPELSPQPGIADIDALCARIRAAGPKVRYRTIGDLDALDRGVQLTAYRIVQEALTNSLRHAGADTQVRLALTVDGTQLRISADDTGPPTGTGRPPAPANQEGHGLAGMAERAALYGGSIVAGPRPGGGWTVQVTLDLTPLTGPPGETS</sequence>
<dbReference type="InterPro" id="IPR003594">
    <property type="entry name" value="HATPase_dom"/>
</dbReference>
<evidence type="ECO:0000256" key="5">
    <source>
        <dbReference type="ARBA" id="ARBA00022741"/>
    </source>
</evidence>
<gene>
    <name evidence="14" type="ORF">ACIGXA_17415</name>
</gene>
<evidence type="ECO:0000256" key="9">
    <source>
        <dbReference type="SAM" id="MobiDB-lite"/>
    </source>
</evidence>
<keyword evidence="5" id="KW-0547">Nucleotide-binding</keyword>
<dbReference type="RefSeq" id="WP_399649754.1">
    <property type="nucleotide sequence ID" value="NZ_JBITYG010000004.1"/>
</dbReference>
<dbReference type="InterPro" id="IPR011712">
    <property type="entry name" value="Sig_transdc_His_kin_sub3_dim/P"/>
</dbReference>
<dbReference type="Gene3D" id="3.30.565.10">
    <property type="entry name" value="Histidine kinase-like ATPase, C-terminal domain"/>
    <property type="match status" value="1"/>
</dbReference>
<dbReference type="Pfam" id="PF07730">
    <property type="entry name" value="HisKA_3"/>
    <property type="match status" value="1"/>
</dbReference>
<feature type="region of interest" description="Disordered" evidence="9">
    <location>
        <begin position="373"/>
        <end position="397"/>
    </location>
</feature>
<dbReference type="EMBL" id="JBITYG010000004">
    <property type="protein sequence ID" value="MFI9102300.1"/>
    <property type="molecule type" value="Genomic_DNA"/>
</dbReference>
<feature type="transmembrane region" description="Helical" evidence="10">
    <location>
        <begin position="108"/>
        <end position="128"/>
    </location>
</feature>
<dbReference type="EC" id="2.7.13.3" evidence="2"/>
<keyword evidence="3" id="KW-0597">Phosphoprotein</keyword>
<feature type="transmembrane region" description="Helical" evidence="10">
    <location>
        <begin position="49"/>
        <end position="69"/>
    </location>
</feature>
<organism evidence="14 15">
    <name type="scientific">Streptomyces fildesensis</name>
    <dbReference type="NCBI Taxonomy" id="375757"/>
    <lineage>
        <taxon>Bacteria</taxon>
        <taxon>Bacillati</taxon>
        <taxon>Actinomycetota</taxon>
        <taxon>Actinomycetes</taxon>
        <taxon>Kitasatosporales</taxon>
        <taxon>Streptomycetaceae</taxon>
        <taxon>Streptomyces</taxon>
    </lineage>
</organism>
<evidence type="ECO:0000256" key="7">
    <source>
        <dbReference type="ARBA" id="ARBA00022840"/>
    </source>
</evidence>